<dbReference type="EMBL" id="CP000245">
    <property type="protein sequence ID" value="AEG91972.1"/>
    <property type="molecule type" value="Genomic_DNA"/>
</dbReference>
<dbReference type="GO" id="GO:0016757">
    <property type="term" value="F:glycosyltransferase activity"/>
    <property type="evidence" value="ECO:0007669"/>
    <property type="project" value="UniProtKB-KW"/>
</dbReference>
<name>F5XYY4_RAMTT</name>
<evidence type="ECO:0000256" key="4">
    <source>
        <dbReference type="SAM" id="Phobius"/>
    </source>
</evidence>
<evidence type="ECO:0000313" key="7">
    <source>
        <dbReference type="Proteomes" id="UP000008385"/>
    </source>
</evidence>
<feature type="transmembrane region" description="Helical" evidence="4">
    <location>
        <begin position="221"/>
        <end position="240"/>
    </location>
</feature>
<reference evidence="6 7" key="2">
    <citation type="journal article" date="2011" name="PLoS ONE">
        <title>The Cyst-Dividing Bacterium Ramlibacter tataouinensis TTB310 Genome Reveals a Well-Stocked Toolbox for Adaptation to a Desert Environment.</title>
        <authorList>
            <person name="De Luca G."/>
            <person name="Barakat M."/>
            <person name="Ortet P."/>
            <person name="Fochesato S."/>
            <person name="Jourlin-Castelli C."/>
            <person name="Ansaldi M."/>
            <person name="Py B."/>
            <person name="Fichant G."/>
            <person name="Coutinho P.M."/>
            <person name="Voulhoux R."/>
            <person name="Bastien O."/>
            <person name="Marechal E."/>
            <person name="Henrissat B."/>
            <person name="Quentin Y."/>
            <person name="Noirot P."/>
            <person name="Filloux A."/>
            <person name="Mejean V."/>
            <person name="Dubow M.S."/>
            <person name="Barras F."/>
            <person name="Barbe V."/>
            <person name="Weissenbach J."/>
            <person name="Mihalcescu I."/>
            <person name="Vermeglio A."/>
            <person name="Achouak W."/>
            <person name="Heulin T."/>
        </authorList>
    </citation>
    <scope>NUCLEOTIDE SEQUENCE [LARGE SCALE GENOMIC DNA]</scope>
    <source>
        <strain evidence="7">ATCC BAA-407 / DSM 14655 / LMG 21543 / TTB310</strain>
    </source>
</reference>
<proteinExistence type="inferred from homology"/>
<feature type="domain" description="Glycosyltransferase 2-like" evidence="5">
    <location>
        <begin position="3"/>
        <end position="113"/>
    </location>
</feature>
<evidence type="ECO:0000313" key="6">
    <source>
        <dbReference type="EMBL" id="AEG91972.1"/>
    </source>
</evidence>
<dbReference type="STRING" id="365046.Rta_08900"/>
<dbReference type="Pfam" id="PF00535">
    <property type="entry name" value="Glycos_transf_2"/>
    <property type="match status" value="1"/>
</dbReference>
<dbReference type="SUPFAM" id="SSF53448">
    <property type="entry name" value="Nucleotide-diphospho-sugar transferases"/>
    <property type="match status" value="1"/>
</dbReference>
<evidence type="ECO:0000256" key="1">
    <source>
        <dbReference type="ARBA" id="ARBA00006739"/>
    </source>
</evidence>
<dbReference type="InterPro" id="IPR029044">
    <property type="entry name" value="Nucleotide-diphossugar_trans"/>
</dbReference>
<reference evidence="7" key="1">
    <citation type="submission" date="2006-01" db="EMBL/GenBank/DDBJ databases">
        <title>Genome of the cyst-dividing bacterium Ramlibacter tataouinensis.</title>
        <authorList>
            <person name="Barakat M."/>
            <person name="Ortet P."/>
            <person name="De Luca G."/>
            <person name="Jourlin-Castelli C."/>
            <person name="Ansaldi M."/>
            <person name="Py B."/>
            <person name="Fichant G."/>
            <person name="Coutinho P."/>
            <person name="Voulhoux R."/>
            <person name="Bastien O."/>
            <person name="Roy S."/>
            <person name="Marechal E."/>
            <person name="Henrissat B."/>
            <person name="Quentin Y."/>
            <person name="Noirot P."/>
            <person name="Filloux A."/>
            <person name="Mejean V."/>
            <person name="DuBow M."/>
            <person name="Barras F."/>
            <person name="Heulin T."/>
        </authorList>
    </citation>
    <scope>NUCLEOTIDE SEQUENCE [LARGE SCALE GENOMIC DNA]</scope>
    <source>
        <strain evidence="7">ATCC BAA-407 / DSM 14655 / LMG 21543 / TTB310</strain>
    </source>
</reference>
<gene>
    <name evidence="6" type="ordered locus">Rta_08900</name>
</gene>
<dbReference type="HOGENOM" id="CLU_023845_2_0_4"/>
<protein>
    <submittedName>
        <fullName evidence="6">Candidate b-glycosyltransferase, Glycosyltransferase Family 2</fullName>
    </submittedName>
</protein>
<dbReference type="PANTHER" id="PTHR43179:SF12">
    <property type="entry name" value="GALACTOFURANOSYLTRANSFERASE GLFT2"/>
    <property type="match status" value="1"/>
</dbReference>
<keyword evidence="4" id="KW-1133">Transmembrane helix</keyword>
<dbReference type="eggNOG" id="COG1216">
    <property type="taxonomic scope" value="Bacteria"/>
</dbReference>
<dbReference type="PANTHER" id="PTHR43179">
    <property type="entry name" value="RHAMNOSYLTRANSFERASE WBBL"/>
    <property type="match status" value="1"/>
</dbReference>
<keyword evidence="3 6" id="KW-0808">Transferase</keyword>
<evidence type="ECO:0000259" key="5">
    <source>
        <dbReference type="Pfam" id="PF00535"/>
    </source>
</evidence>
<dbReference type="Proteomes" id="UP000008385">
    <property type="component" value="Chromosome"/>
</dbReference>
<organism evidence="6 7">
    <name type="scientific">Ramlibacter tataouinensis (strain ATCC BAA-407 / DSM 14655 / LMG 21543 / TTB310)</name>
    <dbReference type="NCBI Taxonomy" id="365046"/>
    <lineage>
        <taxon>Bacteria</taxon>
        <taxon>Pseudomonadati</taxon>
        <taxon>Pseudomonadota</taxon>
        <taxon>Betaproteobacteria</taxon>
        <taxon>Burkholderiales</taxon>
        <taxon>Comamonadaceae</taxon>
        <taxon>Ramlibacter</taxon>
    </lineage>
</organism>
<dbReference type="InterPro" id="IPR001173">
    <property type="entry name" value="Glyco_trans_2-like"/>
</dbReference>
<dbReference type="AlphaFoldDB" id="F5XYY4"/>
<keyword evidence="4" id="KW-0812">Transmembrane</keyword>
<keyword evidence="2" id="KW-0328">Glycosyltransferase</keyword>
<evidence type="ECO:0000256" key="3">
    <source>
        <dbReference type="ARBA" id="ARBA00022679"/>
    </source>
</evidence>
<accession>F5XYY4</accession>
<dbReference type="KEGG" id="rta:Rta_08900"/>
<evidence type="ECO:0000256" key="2">
    <source>
        <dbReference type="ARBA" id="ARBA00022676"/>
    </source>
</evidence>
<keyword evidence="4" id="KW-0472">Membrane</keyword>
<dbReference type="Gene3D" id="3.90.550.60">
    <property type="match status" value="1"/>
</dbReference>
<keyword evidence="7" id="KW-1185">Reference proteome</keyword>
<comment type="similarity">
    <text evidence="1">Belongs to the glycosyltransferase 2 family.</text>
</comment>
<sequence length="277" mass="30363">MKQQRGLRYQAVIVDNASGQATQEILAQASAVIVRSDVNLGGAGGFALGIQHALELGVDWLWLMDDDAIPEAGALEELASQLPHLPANAAVACSRVMEFGDIATTHRRRFNMLLGYERPVPSGAYTASVVAVDTASFVGFMVSAAAVRAVGLPRTEFFVSYDDTEYSLRLKKHGYSLWLMPASGIVHKRKKQERLRSTEFGPRHYFNVRNRIVVKRAYCKAGYAGAGLGALFGLGLWLCTPGRFRPRPWRMVLCAIKDGFSGRLGPLPEHFTSRPAP</sequence>